<organism evidence="1 2">
    <name type="scientific">Ancylostoma ceylanicum</name>
    <dbReference type="NCBI Taxonomy" id="53326"/>
    <lineage>
        <taxon>Eukaryota</taxon>
        <taxon>Metazoa</taxon>
        <taxon>Ecdysozoa</taxon>
        <taxon>Nematoda</taxon>
        <taxon>Chromadorea</taxon>
        <taxon>Rhabditida</taxon>
        <taxon>Rhabditina</taxon>
        <taxon>Rhabditomorpha</taxon>
        <taxon>Strongyloidea</taxon>
        <taxon>Ancylostomatidae</taxon>
        <taxon>Ancylostomatinae</taxon>
        <taxon>Ancylostoma</taxon>
    </lineage>
</organism>
<protein>
    <submittedName>
        <fullName evidence="1">Uncharacterized protein</fullName>
    </submittedName>
</protein>
<reference evidence="2" key="1">
    <citation type="journal article" date="2015" name="Nat. Genet.">
        <title>The genome and transcriptome of the zoonotic hookworm Ancylostoma ceylanicum identify infection-specific gene families.</title>
        <authorList>
            <person name="Schwarz E.M."/>
            <person name="Hu Y."/>
            <person name="Antoshechkin I."/>
            <person name="Miller M.M."/>
            <person name="Sternberg P.W."/>
            <person name="Aroian R.V."/>
        </authorList>
    </citation>
    <scope>NUCLEOTIDE SEQUENCE</scope>
    <source>
        <strain evidence="2">HY135</strain>
    </source>
</reference>
<accession>A0A016TTA8</accession>
<comment type="caution">
    <text evidence="1">The sequence shown here is derived from an EMBL/GenBank/DDBJ whole genome shotgun (WGS) entry which is preliminary data.</text>
</comment>
<dbReference type="OrthoDB" id="4062651at2759"/>
<evidence type="ECO:0000313" key="1">
    <source>
        <dbReference type="EMBL" id="EYC05603.1"/>
    </source>
</evidence>
<evidence type="ECO:0000313" key="2">
    <source>
        <dbReference type="Proteomes" id="UP000024635"/>
    </source>
</evidence>
<keyword evidence="2" id="KW-1185">Reference proteome</keyword>
<name>A0A016TTA8_9BILA</name>
<sequence length="129" mass="14864">MHICCSRIYCIFSGTSPNMLVTNRHDKLRIDSGNPTRELCPKLDSSLGNAEIENSEGMHDEDDSSIPTELRRSMRSCLYNGRRRGHTEAFWPEQCVRCYCNDGTTTCQYQSVFLSAFRITVKNYQLVHF</sequence>
<gene>
    <name evidence="1" type="primary">Acey_s0081.g1471</name>
    <name evidence="1" type="ORF">Y032_0081g1471</name>
</gene>
<dbReference type="SUPFAM" id="SSF57603">
    <property type="entry name" value="FnI-like domain"/>
    <property type="match status" value="1"/>
</dbReference>
<dbReference type="EMBL" id="JARK01001417">
    <property type="protein sequence ID" value="EYC05603.1"/>
    <property type="molecule type" value="Genomic_DNA"/>
</dbReference>
<dbReference type="AlphaFoldDB" id="A0A016TTA8"/>
<dbReference type="Proteomes" id="UP000024635">
    <property type="component" value="Unassembled WGS sequence"/>
</dbReference>
<dbReference type="Gene3D" id="2.10.70.10">
    <property type="entry name" value="Complement Module, domain 1"/>
    <property type="match status" value="1"/>
</dbReference>
<proteinExistence type="predicted"/>